<name>D3B2Y0_HETP5</name>
<protein>
    <submittedName>
        <fullName evidence="1">Uncharacterized protein</fullName>
    </submittedName>
</protein>
<dbReference type="AlphaFoldDB" id="D3B2Y0"/>
<dbReference type="RefSeq" id="XP_020435795.1">
    <property type="nucleotide sequence ID" value="XM_020573723.1"/>
</dbReference>
<evidence type="ECO:0000313" key="1">
    <source>
        <dbReference type="EMBL" id="EFA83678.1"/>
    </source>
</evidence>
<comment type="caution">
    <text evidence="1">The sequence shown here is derived from an EMBL/GenBank/DDBJ whole genome shotgun (WGS) entry which is preliminary data.</text>
</comment>
<accession>D3B2Y0</accession>
<organism evidence="1 2">
    <name type="scientific">Heterostelium pallidum (strain ATCC 26659 / Pp 5 / PN500)</name>
    <name type="common">Cellular slime mold</name>
    <name type="synonym">Polysphondylium pallidum</name>
    <dbReference type="NCBI Taxonomy" id="670386"/>
    <lineage>
        <taxon>Eukaryota</taxon>
        <taxon>Amoebozoa</taxon>
        <taxon>Evosea</taxon>
        <taxon>Eumycetozoa</taxon>
        <taxon>Dictyostelia</taxon>
        <taxon>Acytosteliales</taxon>
        <taxon>Acytosteliaceae</taxon>
        <taxon>Heterostelium</taxon>
    </lineage>
</organism>
<proteinExistence type="predicted"/>
<dbReference type="EMBL" id="ADBJ01000010">
    <property type="protein sequence ID" value="EFA83678.1"/>
    <property type="molecule type" value="Genomic_DNA"/>
</dbReference>
<dbReference type="InParanoid" id="D3B2Y0"/>
<gene>
    <name evidence="1" type="ORF">PPL_02744</name>
</gene>
<evidence type="ECO:0000313" key="2">
    <source>
        <dbReference type="Proteomes" id="UP000001396"/>
    </source>
</evidence>
<sequence length="429" mass="50492">MTIFENRIYKIIVEYLWFDNEKNKNYARSLSMINWYCHDVICSLNTSFIGSSRRIDELLKSHFRMKSDDNLNRCSLFSNLLELDCNVGALREVTRDGLALITPTLRSLRSAHSDIKIMINLGMNSLETLKCNLNASYPDIYEDIKLLSPTLKHLMIGVTREFPEDFENISYEDFVPFTKFLVSDHFQHLTSLEIVDTNSDSSDYGYFLMFDSYSSLFFNGLLKFKSLEHFAFKVQSSEPLELLDSFQTALLNYLKKQQSLKSLSLPFEFPKHNTQCLDYLFQESSIERLQLDWLSSRCPVTRTTLQHLKIIVQDVDIEMLALVRELNIRPFPYNTFEGITKLLNKQQELQQQYGFPPDRVLKCEINMMNNQIDTEFLETLKNNRTLRRIYIDIRLRNKANIKPEFIHLKPIDDIIKSHPTIRNKHNWLL</sequence>
<dbReference type="Proteomes" id="UP000001396">
    <property type="component" value="Unassembled WGS sequence"/>
</dbReference>
<dbReference type="GeneID" id="31358267"/>
<keyword evidence="2" id="KW-1185">Reference proteome</keyword>
<reference evidence="1 2" key="1">
    <citation type="journal article" date="2011" name="Genome Res.">
        <title>Phylogeny-wide analysis of social amoeba genomes highlights ancient origins for complex intercellular communication.</title>
        <authorList>
            <person name="Heidel A.J."/>
            <person name="Lawal H.M."/>
            <person name="Felder M."/>
            <person name="Schilde C."/>
            <person name="Helps N.R."/>
            <person name="Tunggal B."/>
            <person name="Rivero F."/>
            <person name="John U."/>
            <person name="Schleicher M."/>
            <person name="Eichinger L."/>
            <person name="Platzer M."/>
            <person name="Noegel A.A."/>
            <person name="Schaap P."/>
            <person name="Gloeckner G."/>
        </authorList>
    </citation>
    <scope>NUCLEOTIDE SEQUENCE [LARGE SCALE GENOMIC DNA]</scope>
    <source>
        <strain evidence="2">ATCC 26659 / Pp 5 / PN500</strain>
    </source>
</reference>